<sequence>MKKVLFILSFVIVGLSACKKDKTISASEQAAIDDAAIQTYLAANPSINATKDPSGVYYQVLTEGNGTNPTLSSTVTVNYVGKLLDGTQFESGNITYALTSLIKGWQFGVPHVKSGGRILLIIPSGLAYGPNGSGKIPGNANLIFTIDLLSFK</sequence>
<dbReference type="AlphaFoldDB" id="A0A3E2NK55"/>
<evidence type="ECO:0000256" key="5">
    <source>
        <dbReference type="PROSITE-ProRule" id="PRU00277"/>
    </source>
</evidence>
<organism evidence="8 9">
    <name type="scientific">Mucilaginibacter terrenus</name>
    <dbReference type="NCBI Taxonomy" id="2482727"/>
    <lineage>
        <taxon>Bacteria</taxon>
        <taxon>Pseudomonadati</taxon>
        <taxon>Bacteroidota</taxon>
        <taxon>Sphingobacteriia</taxon>
        <taxon>Sphingobacteriales</taxon>
        <taxon>Sphingobacteriaceae</taxon>
        <taxon>Mucilaginibacter</taxon>
    </lineage>
</organism>
<evidence type="ECO:0000256" key="1">
    <source>
        <dbReference type="ARBA" id="ARBA00000971"/>
    </source>
</evidence>
<keyword evidence="4 5" id="KW-0413">Isomerase</keyword>
<comment type="caution">
    <text evidence="8">The sequence shown here is derived from an EMBL/GenBank/DDBJ whole genome shotgun (WGS) entry which is preliminary data.</text>
</comment>
<evidence type="ECO:0000313" key="9">
    <source>
        <dbReference type="Proteomes" id="UP000260823"/>
    </source>
</evidence>
<dbReference type="PROSITE" id="PS51257">
    <property type="entry name" value="PROKAR_LIPOPROTEIN"/>
    <property type="match status" value="1"/>
</dbReference>
<dbReference type="EC" id="5.2.1.8" evidence="6"/>
<dbReference type="SUPFAM" id="SSF54534">
    <property type="entry name" value="FKBP-like"/>
    <property type="match status" value="1"/>
</dbReference>
<evidence type="ECO:0000259" key="7">
    <source>
        <dbReference type="PROSITE" id="PS50059"/>
    </source>
</evidence>
<keyword evidence="9" id="KW-1185">Reference proteome</keyword>
<dbReference type="EMBL" id="QWDE01000005">
    <property type="protein sequence ID" value="RFZ81382.1"/>
    <property type="molecule type" value="Genomic_DNA"/>
</dbReference>
<evidence type="ECO:0000256" key="6">
    <source>
        <dbReference type="RuleBase" id="RU003915"/>
    </source>
</evidence>
<accession>A0A3E2NK55</accession>
<dbReference type="PANTHER" id="PTHR43811">
    <property type="entry name" value="FKBP-TYPE PEPTIDYL-PROLYL CIS-TRANS ISOMERASE FKPA"/>
    <property type="match status" value="1"/>
</dbReference>
<dbReference type="InterPro" id="IPR001179">
    <property type="entry name" value="PPIase_FKBP_dom"/>
</dbReference>
<reference evidence="8 9" key="1">
    <citation type="submission" date="2018-08" db="EMBL/GenBank/DDBJ databases">
        <title>Mucilaginibacter terrae sp. nov., isolated from manganese diggings.</title>
        <authorList>
            <person name="Huang Y."/>
            <person name="Zhou Z."/>
        </authorList>
    </citation>
    <scope>NUCLEOTIDE SEQUENCE [LARGE SCALE GENOMIC DNA]</scope>
    <source>
        <strain evidence="8 9">ZH6</strain>
    </source>
</reference>
<evidence type="ECO:0000256" key="2">
    <source>
        <dbReference type="ARBA" id="ARBA00006577"/>
    </source>
</evidence>
<proteinExistence type="inferred from homology"/>
<name>A0A3E2NK55_9SPHI</name>
<protein>
    <recommendedName>
        <fullName evidence="6">Peptidyl-prolyl cis-trans isomerase</fullName>
        <ecNumber evidence="6">5.2.1.8</ecNumber>
    </recommendedName>
</protein>
<evidence type="ECO:0000256" key="3">
    <source>
        <dbReference type="ARBA" id="ARBA00023110"/>
    </source>
</evidence>
<dbReference type="InterPro" id="IPR046357">
    <property type="entry name" value="PPIase_dom_sf"/>
</dbReference>
<dbReference type="PROSITE" id="PS50059">
    <property type="entry name" value="FKBP_PPIASE"/>
    <property type="match status" value="1"/>
</dbReference>
<keyword evidence="3 5" id="KW-0697">Rotamase</keyword>
<dbReference type="Proteomes" id="UP000260823">
    <property type="component" value="Unassembled WGS sequence"/>
</dbReference>
<comment type="catalytic activity">
    <reaction evidence="1 5 6">
        <text>[protein]-peptidylproline (omega=180) = [protein]-peptidylproline (omega=0)</text>
        <dbReference type="Rhea" id="RHEA:16237"/>
        <dbReference type="Rhea" id="RHEA-COMP:10747"/>
        <dbReference type="Rhea" id="RHEA-COMP:10748"/>
        <dbReference type="ChEBI" id="CHEBI:83833"/>
        <dbReference type="ChEBI" id="CHEBI:83834"/>
        <dbReference type="EC" id="5.2.1.8"/>
    </reaction>
</comment>
<dbReference type="OrthoDB" id="669809at2"/>
<dbReference type="GO" id="GO:0003755">
    <property type="term" value="F:peptidyl-prolyl cis-trans isomerase activity"/>
    <property type="evidence" value="ECO:0007669"/>
    <property type="project" value="UniProtKB-UniRule"/>
</dbReference>
<comment type="similarity">
    <text evidence="2 6">Belongs to the FKBP-type PPIase family.</text>
</comment>
<dbReference type="PANTHER" id="PTHR43811:SF19">
    <property type="entry name" value="39 KDA FK506-BINDING NUCLEAR PROTEIN"/>
    <property type="match status" value="1"/>
</dbReference>
<evidence type="ECO:0000256" key="4">
    <source>
        <dbReference type="ARBA" id="ARBA00023235"/>
    </source>
</evidence>
<gene>
    <name evidence="8" type="ORF">DYU05_19050</name>
</gene>
<feature type="domain" description="PPIase FKBP-type" evidence="7">
    <location>
        <begin position="72"/>
        <end position="152"/>
    </location>
</feature>
<dbReference type="Gene3D" id="3.10.50.40">
    <property type="match status" value="1"/>
</dbReference>
<dbReference type="RefSeq" id="WP_117384749.1">
    <property type="nucleotide sequence ID" value="NZ_QWDE01000005.1"/>
</dbReference>
<evidence type="ECO:0000313" key="8">
    <source>
        <dbReference type="EMBL" id="RFZ81382.1"/>
    </source>
</evidence>
<dbReference type="Pfam" id="PF00254">
    <property type="entry name" value="FKBP_C"/>
    <property type="match status" value="1"/>
</dbReference>